<gene>
    <name evidence="2" type="ORF">TEU_11560</name>
</gene>
<dbReference type="SMART" id="SM01022">
    <property type="entry name" value="ASCH"/>
    <property type="match status" value="1"/>
</dbReference>
<organism evidence="2 3">
    <name type="scientific">Thermococcus eurythermalis</name>
    <dbReference type="NCBI Taxonomy" id="1505907"/>
    <lineage>
        <taxon>Archaea</taxon>
        <taxon>Methanobacteriati</taxon>
        <taxon>Methanobacteriota</taxon>
        <taxon>Thermococci</taxon>
        <taxon>Thermococcales</taxon>
        <taxon>Thermococcaceae</taxon>
        <taxon>Thermococcus</taxon>
    </lineage>
</organism>
<dbReference type="STRING" id="1505907.TEU_11560"/>
<dbReference type="KEGG" id="teu:TEU_11560"/>
<evidence type="ECO:0000313" key="2">
    <source>
        <dbReference type="EMBL" id="AIU70910.1"/>
    </source>
</evidence>
<feature type="domain" description="ASCH" evidence="1">
    <location>
        <begin position="4"/>
        <end position="104"/>
    </location>
</feature>
<dbReference type="PANTHER" id="PTHR42250:SF1">
    <property type="entry name" value="ASCH DOMAIN-CONTAINING PROTEIN"/>
    <property type="match status" value="1"/>
</dbReference>
<dbReference type="Proteomes" id="UP000029980">
    <property type="component" value="Chromosome"/>
</dbReference>
<dbReference type="SUPFAM" id="SSF88697">
    <property type="entry name" value="PUA domain-like"/>
    <property type="match status" value="1"/>
</dbReference>
<reference evidence="2 3" key="1">
    <citation type="journal article" date="2015" name="Int. J. Syst. Evol. Microbiol.">
        <title>Thermococcus eurythermalis sp. nov., a conditional piezophilic hyperthermophilic archaeon with a wide temperature range isolated from an oil-immersed chimney in the Guaymas Basin.</title>
        <authorList>
            <person name="Zhao W."/>
            <person name="Zeng X."/>
            <person name="Xiao X."/>
        </authorList>
    </citation>
    <scope>NUCLEOTIDE SEQUENCE [LARGE SCALE GENOMIC DNA]</scope>
    <source>
        <strain evidence="2 3">A501</strain>
    </source>
</reference>
<evidence type="ECO:0000259" key="1">
    <source>
        <dbReference type="SMART" id="SM01022"/>
    </source>
</evidence>
<dbReference type="GeneID" id="25154064"/>
<dbReference type="EMBL" id="CP008887">
    <property type="protein sequence ID" value="AIU70910.1"/>
    <property type="molecule type" value="Genomic_DNA"/>
</dbReference>
<dbReference type="OrthoDB" id="84912at2157"/>
<dbReference type="PANTHER" id="PTHR42250">
    <property type="entry name" value="ASCH DOMAIN-CONTAINING PROTEIN"/>
    <property type="match status" value="1"/>
</dbReference>
<dbReference type="AlphaFoldDB" id="A0A097QWP9"/>
<proteinExistence type="predicted"/>
<protein>
    <recommendedName>
        <fullName evidence="1">ASCH domain-containing protein</fullName>
    </recommendedName>
</protein>
<accession>A0A097QWP9</accession>
<name>A0A097QWP9_9EURY</name>
<dbReference type="RefSeq" id="WP_050003870.1">
    <property type="nucleotide sequence ID" value="NZ_CP008887.1"/>
</dbReference>
<dbReference type="InterPro" id="IPR015947">
    <property type="entry name" value="PUA-like_sf"/>
</dbReference>
<dbReference type="HOGENOM" id="CLU_117042_0_0_2"/>
<evidence type="ECO:0000313" key="3">
    <source>
        <dbReference type="Proteomes" id="UP000029980"/>
    </source>
</evidence>
<dbReference type="Gene3D" id="2.30.130.30">
    <property type="entry name" value="Hypothetical protein"/>
    <property type="match status" value="1"/>
</dbReference>
<keyword evidence="3" id="KW-1185">Reference proteome</keyword>
<dbReference type="InterPro" id="IPR007374">
    <property type="entry name" value="ASCH_domain"/>
</dbReference>
<dbReference type="CDD" id="cd06552">
    <property type="entry name" value="ASCH_yqfb_like"/>
    <property type="match status" value="1"/>
</dbReference>
<dbReference type="Pfam" id="PF04266">
    <property type="entry name" value="ASCH"/>
    <property type="match status" value="1"/>
</dbReference>
<sequence length="189" mass="21629">MKHLEFDGRYADAILKGKKRATVRLGRRPSLKEGDVVLIHAGGYALGKAVVEKVETKTVKELTDEDAFLDGFSSREELIRALREHYKYVNDDSKAHVVVFRLVEKFDKPVMSSDYAYEGNLPVEIAEKALKYLDLPKEDRKLIELFLKTGSLRKAAYRLGGLNKRYLIRDALRRAYEELKKKGIMGPKL</sequence>